<reference evidence="1" key="1">
    <citation type="submission" date="2018-10" db="EMBL/GenBank/DDBJ databases">
        <title>Hidden diversity of soil giant viruses.</title>
        <authorList>
            <person name="Schulz F."/>
            <person name="Alteio L."/>
            <person name="Goudeau D."/>
            <person name="Ryan E.M."/>
            <person name="Malmstrom R.R."/>
            <person name="Blanchard J."/>
            <person name="Woyke T."/>
        </authorList>
    </citation>
    <scope>NUCLEOTIDE SEQUENCE</scope>
    <source>
        <strain evidence="1">HAV1</strain>
    </source>
</reference>
<protein>
    <submittedName>
        <fullName evidence="1">Uncharacterized protein</fullName>
    </submittedName>
</protein>
<name>A0A3G5A5D5_9VIRU</name>
<proteinExistence type="predicted"/>
<accession>A0A3G5A5D5</accession>
<sequence>MLLQIDVRKFVDCPDNICFQISFHETLDLACDAGYEFLSPGIGRDELRKLEPVWTNHDDYDESEGNGYHCQIIKFEHDKVITLNKYYEQIERESW</sequence>
<organism evidence="1">
    <name type="scientific">Harvfovirus sp</name>
    <dbReference type="NCBI Taxonomy" id="2487768"/>
    <lineage>
        <taxon>Viruses</taxon>
        <taxon>Varidnaviria</taxon>
        <taxon>Bamfordvirae</taxon>
        <taxon>Nucleocytoviricota</taxon>
        <taxon>Megaviricetes</taxon>
        <taxon>Imitervirales</taxon>
        <taxon>Mimiviridae</taxon>
        <taxon>Klosneuvirinae</taxon>
    </lineage>
</organism>
<dbReference type="EMBL" id="MK072256">
    <property type="protein sequence ID" value="AYV81033.1"/>
    <property type="molecule type" value="Genomic_DNA"/>
</dbReference>
<evidence type="ECO:0000313" key="1">
    <source>
        <dbReference type="EMBL" id="AYV81033.1"/>
    </source>
</evidence>
<gene>
    <name evidence="1" type="ORF">Harvfovirus14_14</name>
</gene>